<dbReference type="PANTHER" id="PTHR39535:SF2">
    <property type="entry name" value="HTTM DOMAIN-CONTAINING PROTEIN"/>
    <property type="match status" value="1"/>
</dbReference>
<keyword evidence="3 5" id="KW-1133">Transmembrane helix</keyword>
<evidence type="ECO:0000256" key="2">
    <source>
        <dbReference type="ARBA" id="ARBA00022692"/>
    </source>
</evidence>
<feature type="transmembrane region" description="Helical" evidence="5">
    <location>
        <begin position="261"/>
        <end position="290"/>
    </location>
</feature>
<evidence type="ECO:0000256" key="3">
    <source>
        <dbReference type="ARBA" id="ARBA00022989"/>
    </source>
</evidence>
<feature type="transmembrane region" description="Helical" evidence="5">
    <location>
        <begin position="80"/>
        <end position="107"/>
    </location>
</feature>
<organism evidence="7 8">
    <name type="scientific">candidate division WS6 bacterium OLB20</name>
    <dbReference type="NCBI Taxonomy" id="1617426"/>
    <lineage>
        <taxon>Bacteria</taxon>
        <taxon>Candidatus Dojkabacteria</taxon>
    </lineage>
</organism>
<evidence type="ECO:0000313" key="8">
    <source>
        <dbReference type="Proteomes" id="UP000070457"/>
    </source>
</evidence>
<reference evidence="7 8" key="1">
    <citation type="submission" date="2015-02" db="EMBL/GenBank/DDBJ databases">
        <title>Improved understanding of the partial-nitritation anammox process through 23 genomes representing the majority of the microbial community.</title>
        <authorList>
            <person name="Speth D.R."/>
            <person name="In T Zandt M."/>
            <person name="Guerrero Cruz S."/>
            <person name="Jetten M.S."/>
            <person name="Dutilh B.E."/>
        </authorList>
    </citation>
    <scope>NUCLEOTIDE SEQUENCE [LARGE SCALE GENOMIC DNA]</scope>
    <source>
        <strain evidence="7">OLB20</strain>
    </source>
</reference>
<dbReference type="SMART" id="SM00752">
    <property type="entry name" value="HTTM"/>
    <property type="match status" value="1"/>
</dbReference>
<comment type="subcellular location">
    <subcellularLocation>
        <location evidence="1">Endomembrane system</location>
        <topology evidence="1">Multi-pass membrane protein</topology>
    </subcellularLocation>
</comment>
<name>A0A136LVS7_9BACT</name>
<feature type="transmembrane region" description="Helical" evidence="5">
    <location>
        <begin position="21"/>
        <end position="40"/>
    </location>
</feature>
<dbReference type="GO" id="GO:0012505">
    <property type="term" value="C:endomembrane system"/>
    <property type="evidence" value="ECO:0007669"/>
    <property type="project" value="UniProtKB-SubCell"/>
</dbReference>
<dbReference type="PANTHER" id="PTHR39535">
    <property type="entry name" value="SPORULATION-DELAYING PROTEIN SDPB"/>
    <property type="match status" value="1"/>
</dbReference>
<evidence type="ECO:0000259" key="6">
    <source>
        <dbReference type="SMART" id="SM00752"/>
    </source>
</evidence>
<sequence length="388" mass="44611">MKRVFTVFHNFWFFREKPFALDMYRIALGMFVLMILLISFPEWQKYYGPNGIVSLKFINFEFIGTATSLFTLIQTEWFVWLLYFAGLTASVLLIAGIRARLMALYLFMLVASMMHRNPWSVNGQDQVMVLLLFFAMLAPVGKTLSVPWFIERRRMFRNDITSIWQQPEETMWAKRLGQAVVAIIYFFAGITKPMHDRTWLDGSAIYYVTLSDRWFRFPQTGFLHNTIFSAFTTYMSLIIEIGAPFAVWFEALRPFAIAGLVLLHIGIMIILAPSVFYFNFVMLVAVMLYLKNQDFKGILRMLRYRKAVLTVSSEDAELLERAVRLKTYDISDAISVKTTAKPGVLTLVNAAGEPVTAADILPVLFPVRVFRKLFMTRKVTVVGDAATS</sequence>
<feature type="transmembrane region" description="Helical" evidence="5">
    <location>
        <begin position="222"/>
        <end position="249"/>
    </location>
</feature>
<evidence type="ECO:0000256" key="5">
    <source>
        <dbReference type="SAM" id="Phobius"/>
    </source>
</evidence>
<feature type="transmembrane region" description="Helical" evidence="5">
    <location>
        <begin position="52"/>
        <end position="73"/>
    </location>
</feature>
<dbReference type="Proteomes" id="UP000070457">
    <property type="component" value="Unassembled WGS sequence"/>
</dbReference>
<feature type="transmembrane region" description="Helical" evidence="5">
    <location>
        <begin position="127"/>
        <end position="150"/>
    </location>
</feature>
<keyword evidence="4 5" id="KW-0472">Membrane</keyword>
<evidence type="ECO:0000256" key="1">
    <source>
        <dbReference type="ARBA" id="ARBA00004127"/>
    </source>
</evidence>
<accession>A0A136LVS7</accession>
<dbReference type="InterPro" id="IPR011020">
    <property type="entry name" value="HTTM-like"/>
</dbReference>
<evidence type="ECO:0000256" key="4">
    <source>
        <dbReference type="ARBA" id="ARBA00023136"/>
    </source>
</evidence>
<comment type="caution">
    <text evidence="7">The sequence shown here is derived from an EMBL/GenBank/DDBJ whole genome shotgun (WGS) entry which is preliminary data.</text>
</comment>
<feature type="domain" description="HTTM-like" evidence="6">
    <location>
        <begin position="13"/>
        <end position="294"/>
    </location>
</feature>
<dbReference type="STRING" id="1617426.TR69_WS6001001552"/>
<keyword evidence="2 5" id="KW-0812">Transmembrane</keyword>
<protein>
    <recommendedName>
        <fullName evidence="6">HTTM-like domain-containing protein</fullName>
    </recommendedName>
</protein>
<dbReference type="EMBL" id="JYNZ01000007">
    <property type="protein sequence ID" value="KXK25745.1"/>
    <property type="molecule type" value="Genomic_DNA"/>
</dbReference>
<dbReference type="AlphaFoldDB" id="A0A136LVS7"/>
<gene>
    <name evidence="7" type="ORF">TR69_WS6001001552</name>
</gene>
<evidence type="ECO:0000313" key="7">
    <source>
        <dbReference type="EMBL" id="KXK25745.1"/>
    </source>
</evidence>
<dbReference type="InterPro" id="IPR052964">
    <property type="entry name" value="Sporulation_signal_mat"/>
</dbReference>
<proteinExistence type="predicted"/>